<protein>
    <submittedName>
        <fullName evidence="3">Uncharacterized protein</fullName>
    </submittedName>
</protein>
<dbReference type="RefSeq" id="XP_029239052.1">
    <property type="nucleotide sequence ID" value="XM_029381097.1"/>
</dbReference>
<dbReference type="Gene3D" id="1.25.40.20">
    <property type="entry name" value="Ankyrin repeat-containing domain"/>
    <property type="match status" value="1"/>
</dbReference>
<sequence>MDAAGVRQALVAGANVNATNADEGNRTVLHIAAALSSDECLLALLGNSPKPFLGMDASGQTPFHLCARRTVSLVPLALLIHAYGLNNAVDHHLNTFLHYLMDNSRIHEDDLLEFMRWLTSSEAALPILNAINGRGETVVDLVLRTERHSGYFLQLLLSAGAREAKDLYAVLQRQVMALEEKLRRRVVASEEKHWRRLRRAFRRHHATLLQQVLNRCRVVQREEDGRRRLWLGEHRERGWITEKLINDLLRVTAVARQFPQTQRLLFER</sequence>
<organism evidence="3 4">
    <name type="scientific">Trypanosoma rangeli</name>
    <dbReference type="NCBI Taxonomy" id="5698"/>
    <lineage>
        <taxon>Eukaryota</taxon>
        <taxon>Discoba</taxon>
        <taxon>Euglenozoa</taxon>
        <taxon>Kinetoplastea</taxon>
        <taxon>Metakinetoplastina</taxon>
        <taxon>Trypanosomatida</taxon>
        <taxon>Trypanosomatidae</taxon>
        <taxon>Trypanosoma</taxon>
        <taxon>Herpetosoma</taxon>
    </lineage>
</organism>
<name>A0A3R7KGJ3_TRYRA</name>
<reference evidence="3 4" key="1">
    <citation type="journal article" date="2018" name="BMC Genomics">
        <title>Genomic comparison of Trypanosoma conorhini and Trypanosoma rangeli to Trypanosoma cruzi strains of high and low virulence.</title>
        <authorList>
            <person name="Bradwell K.R."/>
            <person name="Koparde V.N."/>
            <person name="Matveyev A.V."/>
            <person name="Serrano M.G."/>
            <person name="Alves J.M."/>
            <person name="Parikh H."/>
            <person name="Huang B."/>
            <person name="Lee V."/>
            <person name="Espinosa-Alvarez O."/>
            <person name="Ortiz P.A."/>
            <person name="Costa-Martins A.G."/>
            <person name="Teixeira M.M."/>
            <person name="Buck G.A."/>
        </authorList>
    </citation>
    <scope>NUCLEOTIDE SEQUENCE [LARGE SCALE GENOMIC DNA]</scope>
    <source>
        <strain evidence="3 4">AM80</strain>
    </source>
</reference>
<accession>A0A3R7KGJ3</accession>
<dbReference type="PANTHER" id="PTHR24186">
    <property type="entry name" value="PROTEIN PHOSPHATASE 1 REGULATORY SUBUNIT"/>
    <property type="match status" value="1"/>
</dbReference>
<gene>
    <name evidence="3" type="ORF">TraAM80_04159</name>
</gene>
<dbReference type="Proteomes" id="UP000283634">
    <property type="component" value="Unassembled WGS sequence"/>
</dbReference>
<dbReference type="AlphaFoldDB" id="A0A3R7KGJ3"/>
<dbReference type="SUPFAM" id="SSF48403">
    <property type="entry name" value="Ankyrin repeat"/>
    <property type="match status" value="1"/>
</dbReference>
<dbReference type="EMBL" id="MKGL01000118">
    <property type="protein sequence ID" value="RNF06075.1"/>
    <property type="molecule type" value="Genomic_DNA"/>
</dbReference>
<evidence type="ECO:0000256" key="1">
    <source>
        <dbReference type="ARBA" id="ARBA00022737"/>
    </source>
</evidence>
<dbReference type="PANTHER" id="PTHR24186:SF38">
    <property type="entry name" value="ANKYRIN REPEAT FAMILY PROTEIN"/>
    <property type="match status" value="1"/>
</dbReference>
<dbReference type="OrthoDB" id="271587at2759"/>
<evidence type="ECO:0000313" key="4">
    <source>
        <dbReference type="Proteomes" id="UP000283634"/>
    </source>
</evidence>
<proteinExistence type="predicted"/>
<dbReference type="GO" id="GO:0005886">
    <property type="term" value="C:plasma membrane"/>
    <property type="evidence" value="ECO:0007669"/>
    <property type="project" value="TreeGrafter"/>
</dbReference>
<dbReference type="InterPro" id="IPR036770">
    <property type="entry name" value="Ankyrin_rpt-contain_sf"/>
</dbReference>
<keyword evidence="1" id="KW-0677">Repeat</keyword>
<keyword evidence="2" id="KW-0040">ANK repeat</keyword>
<comment type="caution">
    <text evidence="3">The sequence shown here is derived from an EMBL/GenBank/DDBJ whole genome shotgun (WGS) entry which is preliminary data.</text>
</comment>
<evidence type="ECO:0000313" key="3">
    <source>
        <dbReference type="EMBL" id="RNF06075.1"/>
    </source>
</evidence>
<evidence type="ECO:0000256" key="2">
    <source>
        <dbReference type="ARBA" id="ARBA00023043"/>
    </source>
</evidence>
<dbReference type="GeneID" id="40328092"/>
<keyword evidence="4" id="KW-1185">Reference proteome</keyword>